<evidence type="ECO:0000256" key="1">
    <source>
        <dbReference type="ARBA" id="ARBA00012425"/>
    </source>
</evidence>
<feature type="region of interest" description="Disordered" evidence="6">
    <location>
        <begin position="69"/>
        <end position="94"/>
    </location>
</feature>
<proteinExistence type="predicted"/>
<comment type="catalytic activity">
    <reaction evidence="4">
        <text>L-threonyl-[protein] + ATP = O-phospho-L-threonyl-[protein] + ADP + H(+)</text>
        <dbReference type="Rhea" id="RHEA:46608"/>
        <dbReference type="Rhea" id="RHEA-COMP:11060"/>
        <dbReference type="Rhea" id="RHEA-COMP:11605"/>
        <dbReference type="ChEBI" id="CHEBI:15378"/>
        <dbReference type="ChEBI" id="CHEBI:30013"/>
        <dbReference type="ChEBI" id="CHEBI:30616"/>
        <dbReference type="ChEBI" id="CHEBI:61977"/>
        <dbReference type="ChEBI" id="CHEBI:456216"/>
        <dbReference type="EC" id="2.7.11.22"/>
    </reaction>
</comment>
<sequence length="407" mass="43788">MAAQNDWRRALTATERFNNIQSIEKAAHPAALTASALTLENDAYTSSSSREDYDAACALLSVPPGSLSATATHPAVAGHDDGTGNDNDNDDGTSGIDIGSYKNCRYLASGTSSAVYRSGAVALKVCTISSDCAPHNVYREAKILKQLQATEATAEATATAASTNIIQLHETFHDADHQLVLVLPYMPLTLQTVLQNDRDKIPRKRLQGYFVDILRALAHVHRQGIVHRDVKPSAILLWSIDGPACLSDFGTAWHPVFSADDEPADAKVLDIGTGPYRAPEALFGNQAYGPPVDMWAVGAMLAESARPAPHRPLFESRAVHEDGNQLGLILSIFKTVGTPTRASWPEAASFRTPPFEMYRVFAPQPWTAILPDVDADVREIVASLVKYSNSTRLTAEEVGAVLLGSAT</sequence>
<keyword evidence="3" id="KW-0067">ATP-binding</keyword>
<dbReference type="InterPro" id="IPR000719">
    <property type="entry name" value="Prot_kinase_dom"/>
</dbReference>
<evidence type="ECO:0000313" key="8">
    <source>
        <dbReference type="EMBL" id="CAK7236073.1"/>
    </source>
</evidence>
<dbReference type="InterPro" id="IPR050108">
    <property type="entry name" value="CDK"/>
</dbReference>
<dbReference type="PANTHER" id="PTHR24056">
    <property type="entry name" value="CELL DIVISION PROTEIN KINASE"/>
    <property type="match status" value="1"/>
</dbReference>
<reference evidence="8 9" key="1">
    <citation type="submission" date="2024-01" db="EMBL/GenBank/DDBJ databases">
        <authorList>
            <person name="Allen C."/>
            <person name="Tagirdzhanova G."/>
        </authorList>
    </citation>
    <scope>NUCLEOTIDE SEQUENCE [LARGE SCALE GENOMIC DNA]</scope>
</reference>
<dbReference type="PROSITE" id="PS50011">
    <property type="entry name" value="PROTEIN_KINASE_DOM"/>
    <property type="match status" value="1"/>
</dbReference>
<dbReference type="Pfam" id="PF00069">
    <property type="entry name" value="Pkinase"/>
    <property type="match status" value="1"/>
</dbReference>
<dbReference type="Proteomes" id="UP001642405">
    <property type="component" value="Unassembled WGS sequence"/>
</dbReference>
<protein>
    <recommendedName>
        <fullName evidence="1">cyclin-dependent kinase</fullName>
        <ecNumber evidence="1">2.7.11.22</ecNumber>
    </recommendedName>
</protein>
<dbReference type="PANTHER" id="PTHR24056:SF576">
    <property type="entry name" value="SERINE_THREONINE-PROTEIN KINASE CSK1"/>
    <property type="match status" value="1"/>
</dbReference>
<evidence type="ECO:0000313" key="9">
    <source>
        <dbReference type="Proteomes" id="UP001642405"/>
    </source>
</evidence>
<dbReference type="EMBL" id="CAWUHB010000108">
    <property type="protein sequence ID" value="CAK7236073.1"/>
    <property type="molecule type" value="Genomic_DNA"/>
</dbReference>
<evidence type="ECO:0000256" key="4">
    <source>
        <dbReference type="ARBA" id="ARBA00047811"/>
    </source>
</evidence>
<dbReference type="SUPFAM" id="SSF56112">
    <property type="entry name" value="Protein kinase-like (PK-like)"/>
    <property type="match status" value="1"/>
</dbReference>
<keyword evidence="8" id="KW-0418">Kinase</keyword>
<organism evidence="8 9">
    <name type="scientific">Sporothrix curviconia</name>
    <dbReference type="NCBI Taxonomy" id="1260050"/>
    <lineage>
        <taxon>Eukaryota</taxon>
        <taxon>Fungi</taxon>
        <taxon>Dikarya</taxon>
        <taxon>Ascomycota</taxon>
        <taxon>Pezizomycotina</taxon>
        <taxon>Sordariomycetes</taxon>
        <taxon>Sordariomycetidae</taxon>
        <taxon>Ophiostomatales</taxon>
        <taxon>Ophiostomataceae</taxon>
        <taxon>Sporothrix</taxon>
    </lineage>
</organism>
<accession>A0ABP0CWB6</accession>
<evidence type="ECO:0000256" key="5">
    <source>
        <dbReference type="ARBA" id="ARBA00048367"/>
    </source>
</evidence>
<dbReference type="Gene3D" id="3.30.200.20">
    <property type="entry name" value="Phosphorylase Kinase, domain 1"/>
    <property type="match status" value="1"/>
</dbReference>
<evidence type="ECO:0000259" key="7">
    <source>
        <dbReference type="PROSITE" id="PS50011"/>
    </source>
</evidence>
<name>A0ABP0CWB6_9PEZI</name>
<dbReference type="Gene3D" id="1.10.510.10">
    <property type="entry name" value="Transferase(Phosphotransferase) domain 1"/>
    <property type="match status" value="1"/>
</dbReference>
<gene>
    <name evidence="8" type="primary">CSK1</name>
    <name evidence="8" type="ORF">SCUCBS95973_009481</name>
</gene>
<dbReference type="EC" id="2.7.11.22" evidence="1"/>
<keyword evidence="8" id="KW-0808">Transferase</keyword>
<evidence type="ECO:0000256" key="6">
    <source>
        <dbReference type="SAM" id="MobiDB-lite"/>
    </source>
</evidence>
<feature type="domain" description="Protein kinase" evidence="7">
    <location>
        <begin position="101"/>
        <end position="407"/>
    </location>
</feature>
<dbReference type="GO" id="GO:0004693">
    <property type="term" value="F:cyclin-dependent protein serine/threonine kinase activity"/>
    <property type="evidence" value="ECO:0007669"/>
    <property type="project" value="UniProtKB-EC"/>
</dbReference>
<comment type="caution">
    <text evidence="8">The sequence shown here is derived from an EMBL/GenBank/DDBJ whole genome shotgun (WGS) entry which is preliminary data.</text>
</comment>
<keyword evidence="2" id="KW-0547">Nucleotide-binding</keyword>
<keyword evidence="9" id="KW-1185">Reference proteome</keyword>
<comment type="catalytic activity">
    <reaction evidence="5">
        <text>L-seryl-[protein] + ATP = O-phospho-L-seryl-[protein] + ADP + H(+)</text>
        <dbReference type="Rhea" id="RHEA:17989"/>
        <dbReference type="Rhea" id="RHEA-COMP:9863"/>
        <dbReference type="Rhea" id="RHEA-COMP:11604"/>
        <dbReference type="ChEBI" id="CHEBI:15378"/>
        <dbReference type="ChEBI" id="CHEBI:29999"/>
        <dbReference type="ChEBI" id="CHEBI:30616"/>
        <dbReference type="ChEBI" id="CHEBI:83421"/>
        <dbReference type="ChEBI" id="CHEBI:456216"/>
        <dbReference type="EC" id="2.7.11.22"/>
    </reaction>
</comment>
<evidence type="ECO:0000256" key="3">
    <source>
        <dbReference type="ARBA" id="ARBA00022840"/>
    </source>
</evidence>
<evidence type="ECO:0000256" key="2">
    <source>
        <dbReference type="ARBA" id="ARBA00022741"/>
    </source>
</evidence>
<dbReference type="InterPro" id="IPR011009">
    <property type="entry name" value="Kinase-like_dom_sf"/>
</dbReference>